<sequence length="323" mass="36447">MLTYFPEIKPYERHQVPVGDGHQLYVDESGNPDGIPVLFVHGGPGAGCGRYDRRYFDPECYRIILFDQRGAGRSTPHASLEGNNTQALVDDMEEIRRFLGVEKWVLFGGSWGSTLSLVYAETHPERVLGLILRGIFLCRPKDLAWFYQGGAAHVFPDYWKDFLQPIAEADRGELISAYYRLLTGDNDLLKMGAAKAWSIWEGRCATLRPNHEVVESFSKPHRALALACIEAHYFVNQAFLEPDQIVRNAHRLSGIPGVIVHGRYDMVCPLDNAFELQQAWPDAELQIIRESGHSASEPGTVDALVRATEDMVRRLRHEEDNLA</sequence>
<dbReference type="PANTHER" id="PTHR43722:SF1">
    <property type="entry name" value="PROLINE IMINOPEPTIDASE"/>
    <property type="match status" value="1"/>
</dbReference>
<dbReference type="Pfam" id="PF00561">
    <property type="entry name" value="Abhydrolase_1"/>
    <property type="match status" value="1"/>
</dbReference>
<accession>A0A3N1NUG5</accession>
<reference evidence="15 16" key="1">
    <citation type="submission" date="2018-11" db="EMBL/GenBank/DDBJ databases">
        <title>Genomic Encyclopedia of Type Strains, Phase IV (KMG-IV): sequencing the most valuable type-strain genomes for metagenomic binning, comparative biology and taxonomic classification.</title>
        <authorList>
            <person name="Goeker M."/>
        </authorList>
    </citation>
    <scope>NUCLEOTIDE SEQUENCE [LARGE SCALE GENOMIC DNA]</scope>
    <source>
        <strain evidence="15 16">DSM 16974</strain>
    </source>
</reference>
<dbReference type="SUPFAM" id="SSF53474">
    <property type="entry name" value="alpha/beta-Hydrolases"/>
    <property type="match status" value="1"/>
</dbReference>
<evidence type="ECO:0000256" key="1">
    <source>
        <dbReference type="ARBA" id="ARBA00001585"/>
    </source>
</evidence>
<keyword evidence="7 11" id="KW-0963">Cytoplasm</keyword>
<dbReference type="PIRSF" id="PIRSF006431">
    <property type="entry name" value="Pept_S33"/>
    <property type="match status" value="1"/>
</dbReference>
<dbReference type="EMBL" id="RJUK01000002">
    <property type="protein sequence ID" value="ROQ18597.1"/>
    <property type="molecule type" value="Genomic_DNA"/>
</dbReference>
<evidence type="ECO:0000256" key="7">
    <source>
        <dbReference type="ARBA" id="ARBA00022490"/>
    </source>
</evidence>
<dbReference type="GO" id="GO:0006508">
    <property type="term" value="P:proteolysis"/>
    <property type="evidence" value="ECO:0007669"/>
    <property type="project" value="UniProtKB-KW"/>
</dbReference>
<comment type="subcellular location">
    <subcellularLocation>
        <location evidence="2 11">Cytoplasm</location>
    </subcellularLocation>
</comment>
<evidence type="ECO:0000313" key="16">
    <source>
        <dbReference type="Proteomes" id="UP000273643"/>
    </source>
</evidence>
<comment type="caution">
    <text evidence="15">The sequence shown here is derived from an EMBL/GenBank/DDBJ whole genome shotgun (WGS) entry which is preliminary data.</text>
</comment>
<feature type="active site" description="Proton donor" evidence="12">
    <location>
        <position position="293"/>
    </location>
</feature>
<dbReference type="PANTHER" id="PTHR43722">
    <property type="entry name" value="PROLINE IMINOPEPTIDASE"/>
    <property type="match status" value="1"/>
</dbReference>
<dbReference type="AlphaFoldDB" id="A0A3N1NUG5"/>
<dbReference type="Proteomes" id="UP000273643">
    <property type="component" value="Unassembled WGS sequence"/>
</dbReference>
<dbReference type="GO" id="GO:0004177">
    <property type="term" value="F:aminopeptidase activity"/>
    <property type="evidence" value="ECO:0007669"/>
    <property type="project" value="UniProtKB-UniRule"/>
</dbReference>
<organism evidence="15 16">
    <name type="scientific">Marinimicrobium koreense</name>
    <dbReference type="NCBI Taxonomy" id="306545"/>
    <lineage>
        <taxon>Bacteria</taxon>
        <taxon>Pseudomonadati</taxon>
        <taxon>Pseudomonadota</taxon>
        <taxon>Gammaproteobacteria</taxon>
        <taxon>Cellvibrionales</taxon>
        <taxon>Cellvibrionaceae</taxon>
        <taxon>Marinimicrobium</taxon>
    </lineage>
</organism>
<dbReference type="EC" id="3.4.11.5" evidence="4 11"/>
<evidence type="ECO:0000256" key="13">
    <source>
        <dbReference type="RuleBase" id="RU003421"/>
    </source>
</evidence>
<gene>
    <name evidence="15" type="ORF">EDC38_2825</name>
</gene>
<dbReference type="InterPro" id="IPR029058">
    <property type="entry name" value="AB_hydrolase_fold"/>
</dbReference>
<evidence type="ECO:0000256" key="10">
    <source>
        <dbReference type="ARBA" id="ARBA00029605"/>
    </source>
</evidence>
<dbReference type="GO" id="GO:0005737">
    <property type="term" value="C:cytoplasm"/>
    <property type="evidence" value="ECO:0007669"/>
    <property type="project" value="UniProtKB-SubCell"/>
</dbReference>
<feature type="active site" description="Nucleophile" evidence="12">
    <location>
        <position position="110"/>
    </location>
</feature>
<dbReference type="InterPro" id="IPR002410">
    <property type="entry name" value="Peptidase_S33"/>
</dbReference>
<evidence type="ECO:0000256" key="12">
    <source>
        <dbReference type="PIRSR" id="PIRSR006431-1"/>
    </source>
</evidence>
<protein>
    <recommendedName>
        <fullName evidence="5 11">Proline iminopeptidase</fullName>
        <shortName evidence="11">PIP</shortName>
        <ecNumber evidence="4 11">3.4.11.5</ecNumber>
    </recommendedName>
    <alternativeName>
        <fullName evidence="10 11">Prolyl aminopeptidase</fullName>
    </alternativeName>
</protein>
<keyword evidence="8 11" id="KW-0645">Protease</keyword>
<feature type="active site" evidence="12">
    <location>
        <position position="265"/>
    </location>
</feature>
<dbReference type="NCBIfam" id="TIGR01249">
    <property type="entry name" value="pro_imino_pep_1"/>
    <property type="match status" value="1"/>
</dbReference>
<dbReference type="PRINTS" id="PR00793">
    <property type="entry name" value="PROAMNOPTASE"/>
</dbReference>
<evidence type="ECO:0000256" key="8">
    <source>
        <dbReference type="ARBA" id="ARBA00022670"/>
    </source>
</evidence>
<dbReference type="Gene3D" id="3.40.50.1820">
    <property type="entry name" value="alpha/beta hydrolase"/>
    <property type="match status" value="1"/>
</dbReference>
<keyword evidence="9 11" id="KW-0378">Hydrolase</keyword>
<evidence type="ECO:0000256" key="9">
    <source>
        <dbReference type="ARBA" id="ARBA00022801"/>
    </source>
</evidence>
<evidence type="ECO:0000256" key="3">
    <source>
        <dbReference type="ARBA" id="ARBA00010088"/>
    </source>
</evidence>
<keyword evidence="6 11" id="KW-0031">Aminopeptidase</keyword>
<comment type="similarity">
    <text evidence="3 11 13">Belongs to the peptidase S33 family.</text>
</comment>
<dbReference type="InterPro" id="IPR005944">
    <property type="entry name" value="Pro_iminopeptidase"/>
</dbReference>
<dbReference type="OrthoDB" id="9796770at2"/>
<evidence type="ECO:0000256" key="2">
    <source>
        <dbReference type="ARBA" id="ARBA00004496"/>
    </source>
</evidence>
<feature type="domain" description="AB hydrolase-1" evidence="14">
    <location>
        <begin position="36"/>
        <end position="297"/>
    </location>
</feature>
<keyword evidence="16" id="KW-1185">Reference proteome</keyword>
<evidence type="ECO:0000256" key="4">
    <source>
        <dbReference type="ARBA" id="ARBA00012568"/>
    </source>
</evidence>
<dbReference type="InterPro" id="IPR000073">
    <property type="entry name" value="AB_hydrolase_1"/>
</dbReference>
<evidence type="ECO:0000313" key="15">
    <source>
        <dbReference type="EMBL" id="ROQ18597.1"/>
    </source>
</evidence>
<evidence type="ECO:0000256" key="5">
    <source>
        <dbReference type="ARBA" id="ARBA00021843"/>
    </source>
</evidence>
<evidence type="ECO:0000256" key="11">
    <source>
        <dbReference type="PIRNR" id="PIRNR006431"/>
    </source>
</evidence>
<evidence type="ECO:0000256" key="6">
    <source>
        <dbReference type="ARBA" id="ARBA00022438"/>
    </source>
</evidence>
<comment type="catalytic activity">
    <reaction evidence="1 11 13">
        <text>Release of N-terminal proline from a peptide.</text>
        <dbReference type="EC" id="3.4.11.5"/>
    </reaction>
</comment>
<name>A0A3N1NUG5_9GAMM</name>
<dbReference type="RefSeq" id="WP_123639197.1">
    <property type="nucleotide sequence ID" value="NZ_JBHYFO010000019.1"/>
</dbReference>
<evidence type="ECO:0000259" key="14">
    <source>
        <dbReference type="Pfam" id="PF00561"/>
    </source>
</evidence>
<dbReference type="PRINTS" id="PR00111">
    <property type="entry name" value="ABHYDROLASE"/>
</dbReference>
<proteinExistence type="inferred from homology"/>